<evidence type="ECO:0000313" key="1">
    <source>
        <dbReference type="EMBL" id="MBE1508527.1"/>
    </source>
</evidence>
<keyword evidence="2" id="KW-1185">Reference proteome</keyword>
<name>A0ABR9IZ76_RHIVS</name>
<gene>
    <name evidence="1" type="ORF">H4W29_005772</name>
</gene>
<organism evidence="1 2">
    <name type="scientific">Rhizobium viscosum</name>
    <name type="common">Arthrobacter viscosus</name>
    <dbReference type="NCBI Taxonomy" id="1673"/>
    <lineage>
        <taxon>Bacteria</taxon>
        <taxon>Pseudomonadati</taxon>
        <taxon>Pseudomonadota</taxon>
        <taxon>Alphaproteobacteria</taxon>
        <taxon>Hyphomicrobiales</taxon>
        <taxon>Rhizobiaceae</taxon>
        <taxon>Rhizobium/Agrobacterium group</taxon>
        <taxon>Rhizobium</taxon>
    </lineage>
</organism>
<accession>A0ABR9IZ76</accession>
<dbReference type="EMBL" id="JADBEC010000002">
    <property type="protein sequence ID" value="MBE1508527.1"/>
    <property type="molecule type" value="Genomic_DNA"/>
</dbReference>
<sequence>MSEIVMQQIILRRESAAALSSSETAERMGRAGATVVDEKSTSLLVEGDEETIRAATQGLTGWRAIPMKRYSIPDTRKKIKG</sequence>
<comment type="caution">
    <text evidence="1">The sequence shown here is derived from an EMBL/GenBank/DDBJ whole genome shotgun (WGS) entry which is preliminary data.</text>
</comment>
<dbReference type="Proteomes" id="UP000620262">
    <property type="component" value="Unassembled WGS sequence"/>
</dbReference>
<protein>
    <submittedName>
        <fullName evidence="1">Uncharacterized protein</fullName>
    </submittedName>
</protein>
<proteinExistence type="predicted"/>
<evidence type="ECO:0000313" key="2">
    <source>
        <dbReference type="Proteomes" id="UP000620262"/>
    </source>
</evidence>
<reference evidence="1 2" key="1">
    <citation type="submission" date="2020-10" db="EMBL/GenBank/DDBJ databases">
        <title>Sequencing the genomes of 1000 actinobacteria strains.</title>
        <authorList>
            <person name="Klenk H.-P."/>
        </authorList>
    </citation>
    <scope>NUCLEOTIDE SEQUENCE [LARGE SCALE GENOMIC DNA]</scope>
    <source>
        <strain evidence="1 2">DSM 7307</strain>
    </source>
</reference>
<dbReference type="RefSeq" id="WP_192732112.1">
    <property type="nucleotide sequence ID" value="NZ_BAAAVL010000010.1"/>
</dbReference>